<dbReference type="PANTHER" id="PTHR11106">
    <property type="entry name" value="GANGLIOSIDE INDUCED DIFFERENTIATION ASSOCIATED PROTEIN 2-RELATED"/>
    <property type="match status" value="1"/>
</dbReference>
<accession>A0A075WR66</accession>
<dbReference type="OrthoDB" id="6194521at2"/>
<dbReference type="EMBL" id="CP008796">
    <property type="protein sequence ID" value="AIH03804.1"/>
    <property type="molecule type" value="Genomic_DNA"/>
</dbReference>
<dbReference type="STRING" id="289377.HL41_02790"/>
<dbReference type="PROSITE" id="PS51154">
    <property type="entry name" value="MACRO"/>
    <property type="match status" value="1"/>
</dbReference>
<feature type="domain" description="Macro" evidence="1">
    <location>
        <begin position="1"/>
        <end position="177"/>
    </location>
</feature>
<dbReference type="Gene3D" id="3.40.220.10">
    <property type="entry name" value="Leucine Aminopeptidase, subunit E, domain 1"/>
    <property type="match status" value="1"/>
</dbReference>
<dbReference type="HOGENOM" id="CLU_046550_5_1_0"/>
<dbReference type="SUPFAM" id="SSF52949">
    <property type="entry name" value="Macro domain-like"/>
    <property type="match status" value="1"/>
</dbReference>
<dbReference type="PaxDb" id="289377-HL41_02790"/>
<evidence type="ECO:0000313" key="2">
    <source>
        <dbReference type="EMBL" id="AIH03804.1"/>
    </source>
</evidence>
<keyword evidence="3" id="KW-1185">Reference proteome</keyword>
<organism evidence="2 3">
    <name type="scientific">Thermodesulfobacterium commune DSM 2178</name>
    <dbReference type="NCBI Taxonomy" id="289377"/>
    <lineage>
        <taxon>Bacteria</taxon>
        <taxon>Pseudomonadati</taxon>
        <taxon>Thermodesulfobacteriota</taxon>
        <taxon>Thermodesulfobacteria</taxon>
        <taxon>Thermodesulfobacteriales</taxon>
        <taxon>Thermodesulfobacteriaceae</taxon>
        <taxon>Thermodesulfobacterium</taxon>
    </lineage>
</organism>
<protein>
    <submittedName>
        <fullName evidence="2">Appr-1-p processing protein</fullName>
    </submittedName>
</protein>
<dbReference type="PANTHER" id="PTHR11106:SF27">
    <property type="entry name" value="MACRO DOMAIN-CONTAINING PROTEIN"/>
    <property type="match status" value="1"/>
</dbReference>
<dbReference type="SMART" id="SM00506">
    <property type="entry name" value="A1pp"/>
    <property type="match status" value="1"/>
</dbReference>
<dbReference type="Pfam" id="PF01661">
    <property type="entry name" value="Macro"/>
    <property type="match status" value="1"/>
</dbReference>
<dbReference type="eggNOG" id="COG2110">
    <property type="taxonomic scope" value="Bacteria"/>
</dbReference>
<sequence length="182" mass="19779">MKVYIDGCEVELVQGDITEQETEAIVNAANEELIPGGGVDGAIHRKGGPSILEEIRSKYKRCPTGEAVITKGGNLKAKYVIHTVGPIYKDGKSGEPELLKKAYQSALKLALDYGLNSVAFPALSTGAYGYPIKEAAEIALKTVCDFLKKHKAPQKIVFVLWKEEHFQIFAETLKSLISSKGV</sequence>
<dbReference type="AlphaFoldDB" id="A0A075WR66"/>
<dbReference type="CDD" id="cd02908">
    <property type="entry name" value="Macro_OAADPr_deacetylase"/>
    <property type="match status" value="1"/>
</dbReference>
<proteinExistence type="predicted"/>
<dbReference type="InterPro" id="IPR002589">
    <property type="entry name" value="Macro_dom"/>
</dbReference>
<dbReference type="RefSeq" id="WP_038061280.1">
    <property type="nucleotide sequence ID" value="NZ_CP008796.1"/>
</dbReference>
<dbReference type="KEGG" id="tcm:HL41_02790"/>
<gene>
    <name evidence="2" type="ORF">HL41_02790</name>
</gene>
<dbReference type="Proteomes" id="UP000028481">
    <property type="component" value="Chromosome"/>
</dbReference>
<evidence type="ECO:0000259" key="1">
    <source>
        <dbReference type="PROSITE" id="PS51154"/>
    </source>
</evidence>
<reference evidence="2 3" key="1">
    <citation type="journal article" date="2015" name="Genome Announc.">
        <title>Genome Sequence of a Sulfate-Reducing Thermophilic Bacterium, Thermodesulfobacterium commune DSM 2178T (Phylum Thermodesulfobacteria).</title>
        <authorList>
            <person name="Bhatnagar S."/>
            <person name="Badger J.H."/>
            <person name="Madupu R."/>
            <person name="Khouri H.M."/>
            <person name="O'Connor E.M."/>
            <person name="Robb F.T."/>
            <person name="Ward N.L."/>
            <person name="Eisen J.A."/>
        </authorList>
    </citation>
    <scope>NUCLEOTIDE SEQUENCE [LARGE SCALE GENOMIC DNA]</scope>
    <source>
        <strain evidence="2 3">DSM 2178</strain>
    </source>
</reference>
<name>A0A075WR66_9BACT</name>
<evidence type="ECO:0000313" key="3">
    <source>
        <dbReference type="Proteomes" id="UP000028481"/>
    </source>
</evidence>
<dbReference type="InterPro" id="IPR043472">
    <property type="entry name" value="Macro_dom-like"/>
</dbReference>